<dbReference type="EMBL" id="CP032549">
    <property type="protein sequence ID" value="QIV88490.1"/>
    <property type="molecule type" value="Genomic_DNA"/>
</dbReference>
<dbReference type="InterPro" id="IPR011852">
    <property type="entry name" value="TRAP_TAXI"/>
</dbReference>
<dbReference type="PANTHER" id="PTHR42941:SF1">
    <property type="entry name" value="SLL1037 PROTEIN"/>
    <property type="match status" value="1"/>
</dbReference>
<dbReference type="Pfam" id="PF16868">
    <property type="entry name" value="NMT1_3"/>
    <property type="match status" value="1"/>
</dbReference>
<dbReference type="Proteomes" id="UP000502331">
    <property type="component" value="Chromosome"/>
</dbReference>
<dbReference type="NCBIfam" id="TIGR02122">
    <property type="entry name" value="TRAP_TAXI"/>
    <property type="match status" value="1"/>
</dbReference>
<dbReference type="Gene3D" id="3.40.190.10">
    <property type="entry name" value="Periplasmic binding protein-like II"/>
    <property type="match status" value="2"/>
</dbReference>
<dbReference type="PANTHER" id="PTHR42941">
    <property type="entry name" value="SLL1037 PROTEIN"/>
    <property type="match status" value="1"/>
</dbReference>
<sequence length="345" mass="36616">MGQDLRSSSGCPGPRQDRRELMAERYSPERRTLLKALLAAPAVAMLPALNACSQRADQPRLDIASGEEGGMYFEFAQLLSAALVENGIADTSAAFKTEASAQNLDLLVQGRAHLALALADTVAVFRANNAKQAGITALGRVYQNYFHCIVKANSGIQNLRDFPGRTIGTGAAGSGTWVTGQRILQVAGLKKHRQAPVERMLGYASGLEALGQGDIDVLFLFGGMPVRPLADLARGENLRLLDVTEVLPNLRDAYPGLYDRVVIPGNTYPGITGVDAIGVSNLLMARPDLPGKTATAIVKLLAAKAHQLVPESSAGIQHLTPETLISTAGQPLHPGARDAYLELHG</sequence>
<accession>A0A6H0SMU9</accession>
<organism evidence="1 2">
    <name type="scientific">Glutamicibacter mishrai</name>
    <dbReference type="NCBI Taxonomy" id="1775880"/>
    <lineage>
        <taxon>Bacteria</taxon>
        <taxon>Bacillati</taxon>
        <taxon>Actinomycetota</taxon>
        <taxon>Actinomycetes</taxon>
        <taxon>Micrococcales</taxon>
        <taxon>Micrococcaceae</taxon>
        <taxon>Glutamicibacter</taxon>
    </lineage>
</organism>
<reference evidence="1 2" key="1">
    <citation type="submission" date="2018-09" db="EMBL/GenBank/DDBJ databases">
        <title>Glutamicibacter mishrai S5-52T (LMG 29155T = KCTC 39846T).</title>
        <authorList>
            <person name="Das S.K."/>
        </authorList>
    </citation>
    <scope>NUCLEOTIDE SEQUENCE [LARGE SCALE GENOMIC DNA]</scope>
    <source>
        <strain evidence="1 2">S5-52</strain>
    </source>
</reference>
<dbReference type="SUPFAM" id="SSF53850">
    <property type="entry name" value="Periplasmic binding protein-like II"/>
    <property type="match status" value="1"/>
</dbReference>
<evidence type="ECO:0000313" key="2">
    <source>
        <dbReference type="Proteomes" id="UP000502331"/>
    </source>
</evidence>
<evidence type="ECO:0000313" key="1">
    <source>
        <dbReference type="EMBL" id="QIV88490.1"/>
    </source>
</evidence>
<name>A0A6H0SMU9_9MICC</name>
<gene>
    <name evidence="1" type="ORF">D3791_16090</name>
</gene>
<dbReference type="AlphaFoldDB" id="A0A6H0SMU9"/>
<protein>
    <submittedName>
        <fullName evidence="1">TAXI family TRAP transporter solute-binding subunit</fullName>
    </submittedName>
</protein>
<keyword evidence="2" id="KW-1185">Reference proteome</keyword>
<proteinExistence type="predicted"/>